<dbReference type="EMBL" id="JACEIK010007397">
    <property type="protein sequence ID" value="MCE3050217.1"/>
    <property type="molecule type" value="Genomic_DNA"/>
</dbReference>
<reference evidence="2 3" key="1">
    <citation type="journal article" date="2021" name="BMC Genomics">
        <title>Datura genome reveals duplications of psychoactive alkaloid biosynthetic genes and high mutation rate following tissue culture.</title>
        <authorList>
            <person name="Rajewski A."/>
            <person name="Carter-House D."/>
            <person name="Stajich J."/>
            <person name="Litt A."/>
        </authorList>
    </citation>
    <scope>NUCLEOTIDE SEQUENCE [LARGE SCALE GENOMIC DNA]</scope>
    <source>
        <strain evidence="2">AR-01</strain>
    </source>
</reference>
<name>A0ABS8WJI1_DATST</name>
<sequence length="111" mass="12597">MASLQHARPAGALPSETEKNPKQLMAILFRSGKELSVAPPLHEEDTTLPEAELESRRKFRWKKSTAPPPFPQRLNLVHTVESTQRREDQGKVVGRPENVVERPSPPFLQRL</sequence>
<evidence type="ECO:0000256" key="1">
    <source>
        <dbReference type="SAM" id="MobiDB-lite"/>
    </source>
</evidence>
<keyword evidence="3" id="KW-1185">Reference proteome</keyword>
<organism evidence="2 3">
    <name type="scientific">Datura stramonium</name>
    <name type="common">Jimsonweed</name>
    <name type="synonym">Common thornapple</name>
    <dbReference type="NCBI Taxonomy" id="4076"/>
    <lineage>
        <taxon>Eukaryota</taxon>
        <taxon>Viridiplantae</taxon>
        <taxon>Streptophyta</taxon>
        <taxon>Embryophyta</taxon>
        <taxon>Tracheophyta</taxon>
        <taxon>Spermatophyta</taxon>
        <taxon>Magnoliopsida</taxon>
        <taxon>eudicotyledons</taxon>
        <taxon>Gunneridae</taxon>
        <taxon>Pentapetalae</taxon>
        <taxon>asterids</taxon>
        <taxon>lamiids</taxon>
        <taxon>Solanales</taxon>
        <taxon>Solanaceae</taxon>
        <taxon>Solanoideae</taxon>
        <taxon>Datureae</taxon>
        <taxon>Datura</taxon>
    </lineage>
</organism>
<protein>
    <submittedName>
        <fullName evidence="2">Uncharacterized protein</fullName>
    </submittedName>
</protein>
<proteinExistence type="predicted"/>
<evidence type="ECO:0000313" key="3">
    <source>
        <dbReference type="Proteomes" id="UP000823775"/>
    </source>
</evidence>
<gene>
    <name evidence="2" type="ORF">HAX54_046643</name>
</gene>
<dbReference type="Proteomes" id="UP000823775">
    <property type="component" value="Unassembled WGS sequence"/>
</dbReference>
<comment type="caution">
    <text evidence="2">The sequence shown here is derived from an EMBL/GenBank/DDBJ whole genome shotgun (WGS) entry which is preliminary data.</text>
</comment>
<feature type="region of interest" description="Disordered" evidence="1">
    <location>
        <begin position="81"/>
        <end position="111"/>
    </location>
</feature>
<evidence type="ECO:0000313" key="2">
    <source>
        <dbReference type="EMBL" id="MCE3050217.1"/>
    </source>
</evidence>
<feature type="region of interest" description="Disordered" evidence="1">
    <location>
        <begin position="1"/>
        <end position="21"/>
    </location>
</feature>
<accession>A0ABS8WJI1</accession>